<dbReference type="AlphaFoldDB" id="A0A2S7KLS3"/>
<keyword evidence="4" id="KW-0732">Signal</keyword>
<accession>A0A2S7KLS3</accession>
<keyword evidence="3" id="KW-0479">Metal-binding</keyword>
<feature type="domain" description="Sulfatase N-terminal" evidence="7">
    <location>
        <begin position="29"/>
        <end position="360"/>
    </location>
</feature>
<comment type="cofactor">
    <cofactor evidence="1">
        <name>Ca(2+)</name>
        <dbReference type="ChEBI" id="CHEBI:29108"/>
    </cofactor>
</comment>
<evidence type="ECO:0000256" key="5">
    <source>
        <dbReference type="ARBA" id="ARBA00022801"/>
    </source>
</evidence>
<evidence type="ECO:0000313" key="9">
    <source>
        <dbReference type="Proteomes" id="UP000239800"/>
    </source>
</evidence>
<evidence type="ECO:0000256" key="4">
    <source>
        <dbReference type="ARBA" id="ARBA00022729"/>
    </source>
</evidence>
<dbReference type="OrthoDB" id="9766107at2"/>
<dbReference type="InterPro" id="IPR000917">
    <property type="entry name" value="Sulfatase_N"/>
</dbReference>
<dbReference type="InterPro" id="IPR017850">
    <property type="entry name" value="Alkaline_phosphatase_core_sf"/>
</dbReference>
<evidence type="ECO:0000256" key="2">
    <source>
        <dbReference type="ARBA" id="ARBA00008779"/>
    </source>
</evidence>
<dbReference type="SUPFAM" id="SSF53649">
    <property type="entry name" value="Alkaline phosphatase-like"/>
    <property type="match status" value="1"/>
</dbReference>
<name>A0A2S7KLS3_9FLAO</name>
<keyword evidence="9" id="KW-1185">Reference proteome</keyword>
<dbReference type="InterPro" id="IPR050738">
    <property type="entry name" value="Sulfatase"/>
</dbReference>
<evidence type="ECO:0000259" key="7">
    <source>
        <dbReference type="Pfam" id="PF00884"/>
    </source>
</evidence>
<dbReference type="Gene3D" id="3.30.1120.10">
    <property type="match status" value="1"/>
</dbReference>
<dbReference type="GO" id="GO:0046872">
    <property type="term" value="F:metal ion binding"/>
    <property type="evidence" value="ECO:0007669"/>
    <property type="project" value="UniProtKB-KW"/>
</dbReference>
<comment type="similarity">
    <text evidence="2">Belongs to the sulfatase family.</text>
</comment>
<dbReference type="Gene3D" id="3.40.720.10">
    <property type="entry name" value="Alkaline Phosphatase, subunit A"/>
    <property type="match status" value="1"/>
</dbReference>
<dbReference type="EMBL" id="MQUB01000001">
    <property type="protein sequence ID" value="PQB03541.1"/>
    <property type="molecule type" value="Genomic_DNA"/>
</dbReference>
<evidence type="ECO:0000313" key="8">
    <source>
        <dbReference type="EMBL" id="PQB03541.1"/>
    </source>
</evidence>
<dbReference type="CDD" id="cd16142">
    <property type="entry name" value="ARS_like"/>
    <property type="match status" value="1"/>
</dbReference>
<keyword evidence="6" id="KW-0106">Calcium</keyword>
<evidence type="ECO:0000256" key="1">
    <source>
        <dbReference type="ARBA" id="ARBA00001913"/>
    </source>
</evidence>
<proteinExistence type="inferred from homology"/>
<sequence>MKRLSKTIWLCILVCTGVQLSYSQDQDKPNVVIVFLDNFGWGEPGFNGGGIVRGTPTPRMDQVAAEGLRLTNFNVEVQCTPSRSALMTGRYAVRSGNATVPVGEGVYGLVQWEVTMAEMLSDAGYATGMFGKWHLGRTPGRFPTDQGFDEWYGIPNSTDESTYSSMVGFDKSGVAETYVMDGKKGETPKEVRPYRLDYRPLIDRDLTDRALNFMESSVQQNKPFFVYLPYTATHFPTMPHPDFQGKTGNGPWADLLLQIDSYLGELIDKIDELGISENTLFIFTADNGPEALNPNSTNLTVETSIQGSAGPWRGTLFTGYEGALRVPFAAKWPGKIPAGSTSDEIVHAMDLFPTIAKIAGGTIPNDRSIDGIDVSEFLMQKTDKSGREGFIVYMGNDIFGVKWRNWKLHFEEQEAWNTPKTTYTMPRLYNLLEDPQERNNVLFPHTWVPKAALNQLQEHVVSLKQNPPIPTGQKDPYNPSK</sequence>
<evidence type="ECO:0000256" key="3">
    <source>
        <dbReference type="ARBA" id="ARBA00022723"/>
    </source>
</evidence>
<organism evidence="8 9">
    <name type="scientific">Aureitalea marina</name>
    <dbReference type="NCBI Taxonomy" id="930804"/>
    <lineage>
        <taxon>Bacteria</taxon>
        <taxon>Pseudomonadati</taxon>
        <taxon>Bacteroidota</taxon>
        <taxon>Flavobacteriia</taxon>
        <taxon>Flavobacteriales</taxon>
        <taxon>Flavobacteriaceae</taxon>
        <taxon>Aureitalea</taxon>
    </lineage>
</organism>
<dbReference type="PANTHER" id="PTHR42693:SF42">
    <property type="entry name" value="ARYLSULFATASE G"/>
    <property type="match status" value="1"/>
</dbReference>
<dbReference type="PANTHER" id="PTHR42693">
    <property type="entry name" value="ARYLSULFATASE FAMILY MEMBER"/>
    <property type="match status" value="1"/>
</dbReference>
<dbReference type="Pfam" id="PF00884">
    <property type="entry name" value="Sulfatase"/>
    <property type="match status" value="1"/>
</dbReference>
<dbReference type="RefSeq" id="WP_104811464.1">
    <property type="nucleotide sequence ID" value="NZ_MQUB01000001.1"/>
</dbReference>
<dbReference type="GO" id="GO:0004065">
    <property type="term" value="F:arylsulfatase activity"/>
    <property type="evidence" value="ECO:0007669"/>
    <property type="project" value="TreeGrafter"/>
</dbReference>
<evidence type="ECO:0000256" key="6">
    <source>
        <dbReference type="ARBA" id="ARBA00022837"/>
    </source>
</evidence>
<reference evidence="8 9" key="1">
    <citation type="submission" date="2016-11" db="EMBL/GenBank/DDBJ databases">
        <title>Trade-off between light-utilization and light-protection in marine flavobacteria.</title>
        <authorList>
            <person name="Kumagai Y."/>
        </authorList>
    </citation>
    <scope>NUCLEOTIDE SEQUENCE [LARGE SCALE GENOMIC DNA]</scope>
    <source>
        <strain evidence="8 9">NBRC 107741</strain>
    </source>
</reference>
<protein>
    <submittedName>
        <fullName evidence="8">Arylsulfatase</fullName>
    </submittedName>
</protein>
<keyword evidence="5" id="KW-0378">Hydrolase</keyword>
<dbReference type="Proteomes" id="UP000239800">
    <property type="component" value="Unassembled WGS sequence"/>
</dbReference>
<gene>
    <name evidence="8" type="ORF">BST85_00490</name>
</gene>
<comment type="caution">
    <text evidence="8">The sequence shown here is derived from an EMBL/GenBank/DDBJ whole genome shotgun (WGS) entry which is preliminary data.</text>
</comment>